<dbReference type="PANTHER" id="PTHR21294:SF17">
    <property type="entry name" value="PROTEIN FIXA"/>
    <property type="match status" value="1"/>
</dbReference>
<evidence type="ECO:0000313" key="3">
    <source>
        <dbReference type="Proteomes" id="UP000278031"/>
    </source>
</evidence>
<accession>A0A497JHD2</accession>
<protein>
    <submittedName>
        <fullName evidence="2">Electron transfer flavoprotein, beta subunit</fullName>
    </submittedName>
</protein>
<dbReference type="InterPro" id="IPR014729">
    <property type="entry name" value="Rossmann-like_a/b/a_fold"/>
</dbReference>
<organism evidence="2 3">
    <name type="scientific">Candidatus Iainarchaeum sp</name>
    <dbReference type="NCBI Taxonomy" id="3101447"/>
    <lineage>
        <taxon>Archaea</taxon>
        <taxon>Candidatus Iainarchaeota</taxon>
        <taxon>Candidatus Iainarchaeia</taxon>
        <taxon>Candidatus Iainarchaeales</taxon>
        <taxon>Candidatus Iainarchaeaceae</taxon>
        <taxon>Candidatus Iainarchaeum</taxon>
    </lineage>
</organism>
<dbReference type="PANTHER" id="PTHR21294">
    <property type="entry name" value="ELECTRON TRANSFER FLAVOPROTEIN BETA-SUBUNIT"/>
    <property type="match status" value="1"/>
</dbReference>
<feature type="non-terminal residue" evidence="2">
    <location>
        <position position="64"/>
    </location>
</feature>
<dbReference type="InterPro" id="IPR012255">
    <property type="entry name" value="ETF_b"/>
</dbReference>
<dbReference type="EMBL" id="QMWP01000109">
    <property type="protein sequence ID" value="RLG69776.1"/>
    <property type="molecule type" value="Genomic_DNA"/>
</dbReference>
<name>A0A497JHD2_9ARCH</name>
<dbReference type="InterPro" id="IPR014730">
    <property type="entry name" value="ETF_a/b_N"/>
</dbReference>
<proteinExistence type="predicted"/>
<dbReference type="AlphaFoldDB" id="A0A497JHD2"/>
<feature type="domain" description="Electron transfer flavoprotein alpha/beta-subunit N-terminal" evidence="1">
    <location>
        <begin position="24"/>
        <end position="63"/>
    </location>
</feature>
<comment type="caution">
    <text evidence="2">The sequence shown here is derived from an EMBL/GenBank/DDBJ whole genome shotgun (WGS) entry which is preliminary data.</text>
</comment>
<dbReference type="Pfam" id="PF01012">
    <property type="entry name" value="ETF"/>
    <property type="match status" value="1"/>
</dbReference>
<evidence type="ECO:0000313" key="2">
    <source>
        <dbReference type="EMBL" id="RLG69776.1"/>
    </source>
</evidence>
<dbReference type="GO" id="GO:0009055">
    <property type="term" value="F:electron transfer activity"/>
    <property type="evidence" value="ECO:0007669"/>
    <property type="project" value="InterPro"/>
</dbReference>
<dbReference type="SUPFAM" id="SSF52402">
    <property type="entry name" value="Adenine nucleotide alpha hydrolases-like"/>
    <property type="match status" value="1"/>
</dbReference>
<sequence length="64" mass="6913">MHIIVPVKQVPDIERVRFDVETGRIDRSSAPGETNPFDLNAVEAAVQIKEKLGGTITAISMGPP</sequence>
<dbReference type="Proteomes" id="UP000278031">
    <property type="component" value="Unassembled WGS sequence"/>
</dbReference>
<gene>
    <name evidence="2" type="ORF">DRO04_02870</name>
</gene>
<dbReference type="Gene3D" id="3.40.50.620">
    <property type="entry name" value="HUPs"/>
    <property type="match status" value="1"/>
</dbReference>
<evidence type="ECO:0000259" key="1">
    <source>
        <dbReference type="Pfam" id="PF01012"/>
    </source>
</evidence>
<reference evidence="2 3" key="1">
    <citation type="submission" date="2018-06" db="EMBL/GenBank/DDBJ databases">
        <title>Extensive metabolic versatility and redundancy in microbially diverse, dynamic hydrothermal sediments.</title>
        <authorList>
            <person name="Dombrowski N."/>
            <person name="Teske A."/>
            <person name="Baker B.J."/>
        </authorList>
    </citation>
    <scope>NUCLEOTIDE SEQUENCE [LARGE SCALE GENOMIC DNA]</scope>
    <source>
        <strain evidence="2">B51_G17</strain>
    </source>
</reference>